<protein>
    <submittedName>
        <fullName evidence="2">Quinol monooxygenase YgiN</fullName>
    </submittedName>
</protein>
<dbReference type="SMART" id="SM00886">
    <property type="entry name" value="Dabb"/>
    <property type="match status" value="1"/>
</dbReference>
<dbReference type="EMBL" id="FPCK01000001">
    <property type="protein sequence ID" value="SFV30912.1"/>
    <property type="molecule type" value="Genomic_DNA"/>
</dbReference>
<name>A0A1I7N894_9HYPH</name>
<sequence>MIRHIVFFTAKSPDKIDAICEGLALLAQIPHSIKFEVTRNSRVDLYGNEVDVVVYGEFADQAALDAYKAHPNYDEATRRVRPLRDLRYAADIVVPESREGPAT</sequence>
<keyword evidence="2" id="KW-0560">Oxidoreductase</keyword>
<dbReference type="InterPro" id="IPR011008">
    <property type="entry name" value="Dimeric_a/b-barrel"/>
</dbReference>
<evidence type="ECO:0000313" key="3">
    <source>
        <dbReference type="Proteomes" id="UP000199074"/>
    </source>
</evidence>
<keyword evidence="3" id="KW-1185">Reference proteome</keyword>
<dbReference type="Gene3D" id="3.30.70.100">
    <property type="match status" value="1"/>
</dbReference>
<feature type="domain" description="Stress-response A/B barrel" evidence="1">
    <location>
        <begin position="2"/>
        <end position="92"/>
    </location>
</feature>
<dbReference type="GO" id="GO:0004497">
    <property type="term" value="F:monooxygenase activity"/>
    <property type="evidence" value="ECO:0007669"/>
    <property type="project" value="UniProtKB-KW"/>
</dbReference>
<accession>A0A1I7N894</accession>
<dbReference type="SUPFAM" id="SSF54909">
    <property type="entry name" value="Dimeric alpha+beta barrel"/>
    <property type="match status" value="1"/>
</dbReference>
<dbReference type="PROSITE" id="PS51502">
    <property type="entry name" value="S_R_A_B_BARREL"/>
    <property type="match status" value="1"/>
</dbReference>
<organism evidence="2 3">
    <name type="scientific">Devosia crocina</name>
    <dbReference type="NCBI Taxonomy" id="429728"/>
    <lineage>
        <taxon>Bacteria</taxon>
        <taxon>Pseudomonadati</taxon>
        <taxon>Pseudomonadota</taxon>
        <taxon>Alphaproteobacteria</taxon>
        <taxon>Hyphomicrobiales</taxon>
        <taxon>Devosiaceae</taxon>
        <taxon>Devosia</taxon>
    </lineage>
</organism>
<proteinExistence type="predicted"/>
<reference evidence="2 3" key="1">
    <citation type="submission" date="2016-10" db="EMBL/GenBank/DDBJ databases">
        <authorList>
            <person name="de Groot N.N."/>
        </authorList>
    </citation>
    <scope>NUCLEOTIDE SEQUENCE [LARGE SCALE GENOMIC DNA]</scope>
    <source>
        <strain evidence="2 3">IPL20</strain>
    </source>
</reference>
<evidence type="ECO:0000259" key="1">
    <source>
        <dbReference type="PROSITE" id="PS51502"/>
    </source>
</evidence>
<dbReference type="InterPro" id="IPR013097">
    <property type="entry name" value="Dabb"/>
</dbReference>
<dbReference type="RefSeq" id="WP_092422107.1">
    <property type="nucleotide sequence ID" value="NZ_FPCK01000001.1"/>
</dbReference>
<evidence type="ECO:0000313" key="2">
    <source>
        <dbReference type="EMBL" id="SFV30912.1"/>
    </source>
</evidence>
<dbReference type="AlphaFoldDB" id="A0A1I7N894"/>
<dbReference type="Pfam" id="PF07876">
    <property type="entry name" value="Dabb"/>
    <property type="match status" value="1"/>
</dbReference>
<keyword evidence="2" id="KW-0503">Monooxygenase</keyword>
<gene>
    <name evidence="2" type="ORF">SAMN05216456_1170</name>
</gene>
<dbReference type="OrthoDB" id="9813140at2"/>
<dbReference type="Proteomes" id="UP000199074">
    <property type="component" value="Unassembled WGS sequence"/>
</dbReference>